<proteinExistence type="predicted"/>
<feature type="domain" description="YprB ribonuclease H-like" evidence="3">
    <location>
        <begin position="129"/>
        <end position="296"/>
    </location>
</feature>
<evidence type="ECO:0000313" key="4">
    <source>
        <dbReference type="EMBL" id="MFC5403686.1"/>
    </source>
</evidence>
<dbReference type="PANTHER" id="PTHR38462:SF1">
    <property type="entry name" value="YPRB RIBONUCLEASE H-LIKE DOMAIN-CONTAINING PROTEIN"/>
    <property type="match status" value="1"/>
</dbReference>
<dbReference type="Pfam" id="PF13482">
    <property type="entry name" value="RNase_H_2"/>
    <property type="match status" value="1"/>
</dbReference>
<dbReference type="SUPFAM" id="SSF53098">
    <property type="entry name" value="Ribonuclease H-like"/>
    <property type="match status" value="1"/>
</dbReference>
<dbReference type="Proteomes" id="UP001596113">
    <property type="component" value="Unassembled WGS sequence"/>
</dbReference>
<evidence type="ECO:0000256" key="2">
    <source>
        <dbReference type="SAM" id="MobiDB-lite"/>
    </source>
</evidence>
<feature type="region of interest" description="Disordered" evidence="2">
    <location>
        <begin position="1"/>
        <end position="24"/>
    </location>
</feature>
<name>A0ABW0HRD5_9BACL</name>
<comment type="caution">
    <text evidence="4">The sequence shown here is derived from an EMBL/GenBank/DDBJ whole genome shotgun (WGS) entry which is preliminary data.</text>
</comment>
<keyword evidence="5" id="KW-1185">Reference proteome</keyword>
<dbReference type="InterPro" id="IPR038720">
    <property type="entry name" value="YprB_RNase_H-like_dom"/>
</dbReference>
<dbReference type="InterPro" id="IPR036397">
    <property type="entry name" value="RNaseH_sf"/>
</dbReference>
<feature type="compositionally biased region" description="Basic and acidic residues" evidence="2">
    <location>
        <begin position="1"/>
        <end position="10"/>
    </location>
</feature>
<feature type="coiled-coil region" evidence="1">
    <location>
        <begin position="431"/>
        <end position="458"/>
    </location>
</feature>
<evidence type="ECO:0000259" key="3">
    <source>
        <dbReference type="Pfam" id="PF13482"/>
    </source>
</evidence>
<dbReference type="InterPro" id="IPR012337">
    <property type="entry name" value="RNaseH-like_sf"/>
</dbReference>
<dbReference type="RefSeq" id="WP_378133293.1">
    <property type="nucleotide sequence ID" value="NZ_JBHSMI010000025.1"/>
</dbReference>
<dbReference type="PANTHER" id="PTHR38462">
    <property type="entry name" value="EXONUCLEASE-LIKE PROTEIN"/>
    <property type="match status" value="1"/>
</dbReference>
<dbReference type="EMBL" id="JBHSMI010000025">
    <property type="protein sequence ID" value="MFC5403686.1"/>
    <property type="molecule type" value="Genomic_DNA"/>
</dbReference>
<accession>A0ABW0HRD5</accession>
<reference evidence="5" key="1">
    <citation type="journal article" date="2019" name="Int. J. Syst. Evol. Microbiol.">
        <title>The Global Catalogue of Microorganisms (GCM) 10K type strain sequencing project: providing services to taxonomists for standard genome sequencing and annotation.</title>
        <authorList>
            <consortium name="The Broad Institute Genomics Platform"/>
            <consortium name="The Broad Institute Genome Sequencing Center for Infectious Disease"/>
            <person name="Wu L."/>
            <person name="Ma J."/>
        </authorList>
    </citation>
    <scope>NUCLEOTIDE SEQUENCE [LARGE SCALE GENOMIC DNA]</scope>
    <source>
        <strain evidence="5">CGMCC 1.18575</strain>
    </source>
</reference>
<evidence type="ECO:0000256" key="1">
    <source>
        <dbReference type="SAM" id="Coils"/>
    </source>
</evidence>
<organism evidence="4 5">
    <name type="scientific">Cohnella soli</name>
    <dbReference type="NCBI Taxonomy" id="425005"/>
    <lineage>
        <taxon>Bacteria</taxon>
        <taxon>Bacillati</taxon>
        <taxon>Bacillota</taxon>
        <taxon>Bacilli</taxon>
        <taxon>Bacillales</taxon>
        <taxon>Paenibacillaceae</taxon>
        <taxon>Cohnella</taxon>
    </lineage>
</organism>
<protein>
    <submittedName>
        <fullName evidence="4">Ribonuclease H-like domain-containing protein</fullName>
    </submittedName>
</protein>
<evidence type="ECO:0000313" key="5">
    <source>
        <dbReference type="Proteomes" id="UP001596113"/>
    </source>
</evidence>
<dbReference type="SUPFAM" id="SSF81901">
    <property type="entry name" value="HCP-like"/>
    <property type="match status" value="1"/>
</dbReference>
<gene>
    <name evidence="4" type="ORF">ACFPOF_13160</name>
</gene>
<dbReference type="Gene3D" id="3.30.420.10">
    <property type="entry name" value="Ribonuclease H-like superfamily/Ribonuclease H"/>
    <property type="match status" value="1"/>
</dbReference>
<sequence length="461" mass="51973">MNGGLRERLGRLRGQVPSEETGENVITKEDGSEVRVGATAEQHEVSNREQVIANSGQEKIPEGFRRLGIDVVRTELGSFLLRTVRYPFPYHHGVYDLAELASIAGYLSPVAHRQNKEADPQPLNVSRLLFLDTETTGLGVGAGNVPFMIGFGYCESNAFVVEQALIRHPGEEKAMLSYLLGKMGERSHLVTYNGRTFDWPVLVNRFILNGWRKNGTEPAHLDFLHPSRALWRNTLASCRLATVEVERLGFVREDDVPGSLAPTLYFRYLSDGDPEHLRGVFVHNEQDILTLASLSVHFGVLLSERELATHANEAGSEELYRTACWLELHGKSDIAETLFARLAERGDIGDGNWCLALASRYKKTGRHELALPLWQQAAERAEQSAAPKLEAHLELAIYYEHRDKRLDIAIGYSEKALELVRRRAKLVAANAAKHREEKESWQRRLARIREKAARLGERERE</sequence>
<keyword evidence="1" id="KW-0175">Coiled coil</keyword>